<dbReference type="SUPFAM" id="SSF46689">
    <property type="entry name" value="Homeodomain-like"/>
    <property type="match status" value="1"/>
</dbReference>
<dbReference type="InterPro" id="IPR036388">
    <property type="entry name" value="WH-like_DNA-bd_sf"/>
</dbReference>
<dbReference type="Pfam" id="PF02909">
    <property type="entry name" value="TetR_C_1"/>
    <property type="match status" value="1"/>
</dbReference>
<evidence type="ECO:0000313" key="8">
    <source>
        <dbReference type="Proteomes" id="UP000294257"/>
    </source>
</evidence>
<reference evidence="7 8" key="1">
    <citation type="submission" date="2019-02" db="EMBL/GenBank/DDBJ databases">
        <title>Genomic Encyclopedia of Type Strains, Phase IV (KMG-IV): sequencing the most valuable type-strain genomes for metagenomic binning, comparative biology and taxonomic classification.</title>
        <authorList>
            <person name="Goeker M."/>
        </authorList>
    </citation>
    <scope>NUCLEOTIDE SEQUENCE [LARGE SCALE GENOMIC DNA]</scope>
    <source>
        <strain evidence="7 8">DSM 101727</strain>
    </source>
</reference>
<dbReference type="Gene3D" id="1.10.10.10">
    <property type="entry name" value="Winged helix-like DNA-binding domain superfamily/Winged helix DNA-binding domain"/>
    <property type="match status" value="1"/>
</dbReference>
<dbReference type="GO" id="GO:0045892">
    <property type="term" value="P:negative regulation of DNA-templated transcription"/>
    <property type="evidence" value="ECO:0007669"/>
    <property type="project" value="InterPro"/>
</dbReference>
<keyword evidence="1" id="KW-0805">Transcription regulation</keyword>
<evidence type="ECO:0000313" key="7">
    <source>
        <dbReference type="EMBL" id="RZS32526.1"/>
    </source>
</evidence>
<keyword evidence="2 4" id="KW-0238">DNA-binding</keyword>
<dbReference type="OrthoDB" id="2570341at2"/>
<evidence type="ECO:0000256" key="4">
    <source>
        <dbReference type="PROSITE-ProRule" id="PRU00335"/>
    </source>
</evidence>
<dbReference type="PRINTS" id="PR00455">
    <property type="entry name" value="HTHTETR"/>
</dbReference>
<evidence type="ECO:0000256" key="3">
    <source>
        <dbReference type="ARBA" id="ARBA00023163"/>
    </source>
</evidence>
<keyword evidence="8" id="KW-1185">Reference proteome</keyword>
<dbReference type="PROSITE" id="PS50977">
    <property type="entry name" value="HTH_TETR_2"/>
    <property type="match status" value="1"/>
</dbReference>
<gene>
    <name evidence="7" type="ORF">EV193_112160</name>
</gene>
<dbReference type="PANTHER" id="PTHR44846">
    <property type="entry name" value="MANNOSYL-D-GLYCERATE TRANSPORT/METABOLISM SYSTEM REPRESSOR MNGR-RELATED"/>
    <property type="match status" value="1"/>
</dbReference>
<protein>
    <submittedName>
        <fullName evidence="7">TetR family transcriptional regulator</fullName>
    </submittedName>
</protein>
<dbReference type="PANTHER" id="PTHR44846:SF17">
    <property type="entry name" value="GNTR-FAMILY TRANSCRIPTIONAL REGULATOR"/>
    <property type="match status" value="1"/>
</dbReference>
<comment type="caution">
    <text evidence="7">The sequence shown here is derived from an EMBL/GenBank/DDBJ whole genome shotgun (WGS) entry which is preliminary data.</text>
</comment>
<evidence type="ECO:0000256" key="1">
    <source>
        <dbReference type="ARBA" id="ARBA00023015"/>
    </source>
</evidence>
<feature type="domain" description="HTH gntR-type" evidence="5">
    <location>
        <begin position="6"/>
        <end position="74"/>
    </location>
</feature>
<dbReference type="InterPro" id="IPR000524">
    <property type="entry name" value="Tscrpt_reg_HTH_GntR"/>
</dbReference>
<dbReference type="Gene3D" id="1.10.357.10">
    <property type="entry name" value="Tetracycline Repressor, domain 2"/>
    <property type="match status" value="1"/>
</dbReference>
<organism evidence="7 8">
    <name type="scientific">Herbihabitans rhizosphaerae</name>
    <dbReference type="NCBI Taxonomy" id="1872711"/>
    <lineage>
        <taxon>Bacteria</taxon>
        <taxon>Bacillati</taxon>
        <taxon>Actinomycetota</taxon>
        <taxon>Actinomycetes</taxon>
        <taxon>Pseudonocardiales</taxon>
        <taxon>Pseudonocardiaceae</taxon>
        <taxon>Herbihabitans</taxon>
    </lineage>
</organism>
<dbReference type="EMBL" id="SGWQ01000012">
    <property type="protein sequence ID" value="RZS32526.1"/>
    <property type="molecule type" value="Genomic_DNA"/>
</dbReference>
<dbReference type="GO" id="GO:0003700">
    <property type="term" value="F:DNA-binding transcription factor activity"/>
    <property type="evidence" value="ECO:0007669"/>
    <property type="project" value="InterPro"/>
</dbReference>
<dbReference type="InterPro" id="IPR036390">
    <property type="entry name" value="WH_DNA-bd_sf"/>
</dbReference>
<dbReference type="Pfam" id="PF00392">
    <property type="entry name" value="GntR"/>
    <property type="match status" value="1"/>
</dbReference>
<evidence type="ECO:0000256" key="2">
    <source>
        <dbReference type="ARBA" id="ARBA00023125"/>
    </source>
</evidence>
<name>A0A4Q7KG45_9PSEU</name>
<dbReference type="GO" id="GO:0003677">
    <property type="term" value="F:DNA binding"/>
    <property type="evidence" value="ECO:0007669"/>
    <property type="project" value="UniProtKB-UniRule"/>
</dbReference>
<dbReference type="Pfam" id="PF00440">
    <property type="entry name" value="TetR_N"/>
    <property type="match status" value="1"/>
</dbReference>
<dbReference type="InterPro" id="IPR001647">
    <property type="entry name" value="HTH_TetR"/>
</dbReference>
<dbReference type="InterPro" id="IPR036271">
    <property type="entry name" value="Tet_transcr_reg_TetR-rel_C_sf"/>
</dbReference>
<evidence type="ECO:0000259" key="6">
    <source>
        <dbReference type="PROSITE" id="PS50977"/>
    </source>
</evidence>
<dbReference type="SUPFAM" id="SSF46785">
    <property type="entry name" value="Winged helix' DNA-binding domain"/>
    <property type="match status" value="1"/>
</dbReference>
<dbReference type="InterPro" id="IPR004111">
    <property type="entry name" value="Repressor_TetR_C"/>
</dbReference>
<dbReference type="SUPFAM" id="SSF48498">
    <property type="entry name" value="Tetracyclin repressor-like, C-terminal domain"/>
    <property type="match status" value="1"/>
</dbReference>
<feature type="domain" description="HTH tetR-type" evidence="6">
    <location>
        <begin position="91"/>
        <end position="151"/>
    </location>
</feature>
<dbReference type="AlphaFoldDB" id="A0A4Q7KG45"/>
<proteinExistence type="predicted"/>
<feature type="DNA-binding region" description="H-T-H motif" evidence="4">
    <location>
        <begin position="114"/>
        <end position="133"/>
    </location>
</feature>
<sequence length="306" mass="33555">MSSRPDPPYARIAAGIRDQIESGSLRPGDRVPSTRQLTKDWNVAMATATKALAALRQDGLVRAVPGVGTVVAGQPAAARPVRVAARRTDRDLTLSRVVAAAVEVADREGIAALSMRRVAAELGVATMSLYRHVSTKDDLLLHMADVVFGEQPLPEPAPDGWRAMIEVSARVQWAIHRRHPWLAPALSVTRPQFARNLLPHTEWTLRALHGRGLDPSTMLYVAISVFTFVRGIAINLEYEAQAQDATGVTSDEWVETQQPAMQRILAGGDFPMFTELIAGDDFDLDLDRLFEIGLRWMLDGLAAQVR</sequence>
<dbReference type="SMART" id="SM00345">
    <property type="entry name" value="HTH_GNTR"/>
    <property type="match status" value="1"/>
</dbReference>
<accession>A0A4Q7KG45</accession>
<dbReference type="InterPro" id="IPR050679">
    <property type="entry name" value="Bact_HTH_transcr_reg"/>
</dbReference>
<dbReference type="PROSITE" id="PS50949">
    <property type="entry name" value="HTH_GNTR"/>
    <property type="match status" value="1"/>
</dbReference>
<dbReference type="Gene3D" id="1.10.10.60">
    <property type="entry name" value="Homeodomain-like"/>
    <property type="match status" value="1"/>
</dbReference>
<dbReference type="Proteomes" id="UP000294257">
    <property type="component" value="Unassembled WGS sequence"/>
</dbReference>
<dbReference type="RefSeq" id="WP_130347964.1">
    <property type="nucleotide sequence ID" value="NZ_SGWQ01000012.1"/>
</dbReference>
<dbReference type="InterPro" id="IPR009057">
    <property type="entry name" value="Homeodomain-like_sf"/>
</dbReference>
<keyword evidence="3" id="KW-0804">Transcription</keyword>
<evidence type="ECO:0000259" key="5">
    <source>
        <dbReference type="PROSITE" id="PS50949"/>
    </source>
</evidence>